<keyword evidence="2" id="KW-1185">Reference proteome</keyword>
<evidence type="ECO:0000313" key="2">
    <source>
        <dbReference type="Proteomes" id="UP000583800"/>
    </source>
</evidence>
<dbReference type="EMBL" id="JACHJB010000002">
    <property type="protein sequence ID" value="MBB6347417.1"/>
    <property type="molecule type" value="Genomic_DNA"/>
</dbReference>
<protein>
    <submittedName>
        <fullName evidence="1">Uncharacterized protein</fullName>
    </submittedName>
</protein>
<gene>
    <name evidence="1" type="ORF">FHU36_003962</name>
</gene>
<organism evidence="1 2">
    <name type="scientific">Nonomuraea muscovyensis</name>
    <dbReference type="NCBI Taxonomy" id="1124761"/>
    <lineage>
        <taxon>Bacteria</taxon>
        <taxon>Bacillati</taxon>
        <taxon>Actinomycetota</taxon>
        <taxon>Actinomycetes</taxon>
        <taxon>Streptosporangiales</taxon>
        <taxon>Streptosporangiaceae</taxon>
        <taxon>Nonomuraea</taxon>
    </lineage>
</organism>
<reference evidence="1 2" key="1">
    <citation type="submission" date="2020-08" db="EMBL/GenBank/DDBJ databases">
        <title>Sequencing the genomes of 1000 actinobacteria strains.</title>
        <authorList>
            <person name="Klenk H.-P."/>
        </authorList>
    </citation>
    <scope>NUCLEOTIDE SEQUENCE [LARGE SCALE GENOMIC DNA]</scope>
    <source>
        <strain evidence="1 2">DSM 45913</strain>
    </source>
</reference>
<proteinExistence type="predicted"/>
<accession>A0A7X0EWV9</accession>
<dbReference type="RefSeq" id="WP_185085368.1">
    <property type="nucleotide sequence ID" value="NZ_JACHJB010000002.1"/>
</dbReference>
<name>A0A7X0EWV9_9ACTN</name>
<evidence type="ECO:0000313" key="1">
    <source>
        <dbReference type="EMBL" id="MBB6347417.1"/>
    </source>
</evidence>
<dbReference type="Proteomes" id="UP000583800">
    <property type="component" value="Unassembled WGS sequence"/>
</dbReference>
<dbReference type="AlphaFoldDB" id="A0A7X0EWV9"/>
<sequence length="279" mass="31470">MNKQPAPGEREAAFICANRQRLVFNGHYAHVPDARLLKIGRRLCQVSLRDDSREMHTVMETWGFVVNTEENTKALGYLCPALNRRQWAKDEALRQQQHDVITTAERRCASAPEHRPRTRPVLRDREMLWVAELGMLVIWEEGSQDDVYPSSLAKASANKVVGATPGDLTILTADTDKHVCVAVEAYARRPPVEVEGWEKVVEVGYRSTAGEMVFTGEDEEGNMIEVDELPDLAIRGAGRYRVRVHMRGAKAALADDGDARQQFLVVVYPGDSRRTKIYR</sequence>
<comment type="caution">
    <text evidence="1">The sequence shown here is derived from an EMBL/GenBank/DDBJ whole genome shotgun (WGS) entry which is preliminary data.</text>
</comment>